<accession>A0ACB6RCN8</accession>
<sequence>MSKRTSLYEQGEKGKDQYVEREDQAPDPPKRATAAQMATRKIKTIKPRGRPAGMSSSFSQIGASNPFAFGAVQEQHGPNQQGAFGSTTNSFPPAQLSTPSNPFASSSFSALGGSNTSFNPQPPSSGFTFTAPPPQQQQAPLQQFAVDNPSSTVGTPTQTSAPSNPFASPAFTTLPQQQQVPQQQVPEQPAPEQQGAFSRSTSGFPIGGFAVSRPSGTLGTSAQPSAPSNPFTSSSLPALSGGSNTFNTGFNIQPPQEQQAPEQKIAFGGTTTSSFPPAQTSAPSHPLASSSFPTIGGGSNTINTGFSPQSQPPPQKQQASEPQSPFSGTTSGLPPAQTSAPSHPFASSTFLTFGGSSNTLNTSFNPQPPPPPQKQQQQQQQQQQQAPEQQGAFSSTTSSTTSGIQLALPSAPGNHFTFGALEQPAPEQQGAFGGSTTNSIAVSSSSSTPNLSFTNPTSRMIFSGAILPGNDTWNHHPGSSGFLTSQPKQQPTTGNQAQPNIFAPSSTGTSHPPPVDNQEGNQPFGGLPPPPLEPQPIASMPTLTGSTVQESSKGLPKVPKVPKVQVDPRWTKPYVSNATHPANIDELGKQLMDIVAELSVLNQKFKDKIINIPTTADWSSLSAWHSKTSTELVQKITTLKKQRALTMGITGTESSLSTKRKPEEDLNHDSPATTSSKKPRGGDSVSGPTANSFQPSESSSGVANPDAPATKTANIFGNVLSKSITSTFGNAPSKNAVPSFGSADSTKMFNKIMPSAPSSQKNPPLSNMFANALNRSAGALPPSQSTPQVPVFGNVSTGGSFLSQFKSAKTAEELAAERKAKAKAEDYDSDDETEEQWSARYDAAEAVKQKAAMAAPGFQVSITASTSKDKDSSKSVFSIQKAGGDSSNGENARIATGFGFQKASGDSSNNRDNARSAMGFDFQKASGDSSSKGNAHSSPGFKPSTNLFTTPKPANGASSNGLFGSRTGSPAPSSPGGGSVFDSPQVGGTPGGNIFGHLSSGSNNQNESDEDDQDYKQGENQQDDQDYNDEDEDAQTEGQSQDGPSSDAGAPTSASQRKHGESDTESDEYLEETMRRKKQETADAKSSLHSHITKINSSDLTQSDSEKDQATPKPSLASRITKTDPPQLNSDNDKTETDLSSSANDTKKKPFQFFDFGKVPDTAPIKKNSFFSGDQTFKPGTPIKFGGAPTQPSTTPSFLFQPASPSLDSFFNNSSFGGASAPAPPSWLAPTVGPSKNSSSMSSVFSSRAPTPLSADETSGKESNAEEANEGKDAQLILNTDLTSEEKADYEILFHTPEAIAKHQVVKDGKKTWETKCRGPLWMLKKKDTGKVLIRIRLTNGSTPVNCFTLPKMATKLAGDSKKMVYAHLTGKEGMPSTLLLNLKDAAIAIEFEDMYNKNL</sequence>
<comment type="caution">
    <text evidence="1">The sequence shown here is derived from an EMBL/GenBank/DDBJ whole genome shotgun (WGS) entry which is preliminary data.</text>
</comment>
<evidence type="ECO:0000313" key="1">
    <source>
        <dbReference type="EMBL" id="KAF2476090.1"/>
    </source>
</evidence>
<gene>
    <name evidence="1" type="ORF">BDR25DRAFT_300887</name>
</gene>
<dbReference type="EMBL" id="MU003495">
    <property type="protein sequence ID" value="KAF2476090.1"/>
    <property type="molecule type" value="Genomic_DNA"/>
</dbReference>
<dbReference type="Proteomes" id="UP000799755">
    <property type="component" value="Unassembled WGS sequence"/>
</dbReference>
<organism evidence="1 2">
    <name type="scientific">Lindgomyces ingoldianus</name>
    <dbReference type="NCBI Taxonomy" id="673940"/>
    <lineage>
        <taxon>Eukaryota</taxon>
        <taxon>Fungi</taxon>
        <taxon>Dikarya</taxon>
        <taxon>Ascomycota</taxon>
        <taxon>Pezizomycotina</taxon>
        <taxon>Dothideomycetes</taxon>
        <taxon>Pleosporomycetidae</taxon>
        <taxon>Pleosporales</taxon>
        <taxon>Lindgomycetaceae</taxon>
        <taxon>Lindgomyces</taxon>
    </lineage>
</organism>
<protein>
    <submittedName>
        <fullName evidence="1">Uncharacterized protein</fullName>
    </submittedName>
</protein>
<proteinExistence type="predicted"/>
<name>A0ACB6RCN8_9PLEO</name>
<evidence type="ECO:0000313" key="2">
    <source>
        <dbReference type="Proteomes" id="UP000799755"/>
    </source>
</evidence>
<reference evidence="1" key="1">
    <citation type="journal article" date="2020" name="Stud. Mycol.">
        <title>101 Dothideomycetes genomes: a test case for predicting lifestyles and emergence of pathogens.</title>
        <authorList>
            <person name="Haridas S."/>
            <person name="Albert R."/>
            <person name="Binder M."/>
            <person name="Bloem J."/>
            <person name="Labutti K."/>
            <person name="Salamov A."/>
            <person name="Andreopoulos B."/>
            <person name="Baker S."/>
            <person name="Barry K."/>
            <person name="Bills G."/>
            <person name="Bluhm B."/>
            <person name="Cannon C."/>
            <person name="Castanera R."/>
            <person name="Culley D."/>
            <person name="Daum C."/>
            <person name="Ezra D."/>
            <person name="Gonzalez J."/>
            <person name="Henrissat B."/>
            <person name="Kuo A."/>
            <person name="Liang C."/>
            <person name="Lipzen A."/>
            <person name="Lutzoni F."/>
            <person name="Magnuson J."/>
            <person name="Mondo S."/>
            <person name="Nolan M."/>
            <person name="Ohm R."/>
            <person name="Pangilinan J."/>
            <person name="Park H.-J."/>
            <person name="Ramirez L."/>
            <person name="Alfaro M."/>
            <person name="Sun H."/>
            <person name="Tritt A."/>
            <person name="Yoshinaga Y."/>
            <person name="Zwiers L.-H."/>
            <person name="Turgeon B."/>
            <person name="Goodwin S."/>
            <person name="Spatafora J."/>
            <person name="Crous P."/>
            <person name="Grigoriev I."/>
        </authorList>
    </citation>
    <scope>NUCLEOTIDE SEQUENCE</scope>
    <source>
        <strain evidence="1">ATCC 200398</strain>
    </source>
</reference>
<keyword evidence="2" id="KW-1185">Reference proteome</keyword>